<keyword evidence="2" id="KW-0732">Signal</keyword>
<feature type="signal peptide" evidence="2">
    <location>
        <begin position="1"/>
        <end position="18"/>
    </location>
</feature>
<name>A0ABT5BC03_9BACT</name>
<dbReference type="Proteomes" id="UP001217838">
    <property type="component" value="Unassembled WGS sequence"/>
</dbReference>
<feature type="chain" id="PRO_5045958801" description="DUF11 domain-containing protein" evidence="2">
    <location>
        <begin position="19"/>
        <end position="459"/>
    </location>
</feature>
<gene>
    <name evidence="3" type="ORF">POL58_25155</name>
</gene>
<protein>
    <recommendedName>
        <fullName evidence="5">DUF11 domain-containing protein</fullName>
    </recommendedName>
</protein>
<organism evidence="3 4">
    <name type="scientific">Nannocystis radixulma</name>
    <dbReference type="NCBI Taxonomy" id="2995305"/>
    <lineage>
        <taxon>Bacteria</taxon>
        <taxon>Pseudomonadati</taxon>
        <taxon>Myxococcota</taxon>
        <taxon>Polyangia</taxon>
        <taxon>Nannocystales</taxon>
        <taxon>Nannocystaceae</taxon>
        <taxon>Nannocystis</taxon>
    </lineage>
</organism>
<evidence type="ECO:0008006" key="5">
    <source>
        <dbReference type="Google" id="ProtNLM"/>
    </source>
</evidence>
<evidence type="ECO:0000256" key="2">
    <source>
        <dbReference type="SAM" id="SignalP"/>
    </source>
</evidence>
<evidence type="ECO:0000256" key="1">
    <source>
        <dbReference type="SAM" id="MobiDB-lite"/>
    </source>
</evidence>
<proteinExistence type="predicted"/>
<sequence length="459" mass="47467">MAILAGIGTLVAARPALAAATGDTEVPAPCMQEVFTDATGGGKLVCTANDIRISRAISVSPTTCTEGVDFDLTATFEVDVTASSRYDAAFFFNVEGGANARGDGSNDECSASAITAPPPPNPPALNLDGDTCGDLNSGVAQVTFTIPGVECEPVSATDRRVRLPNCTSWHNSAGEECDLGDPFTYNPETKSKCNCDDNFAIPVIVQPASIVVVKTATPTQFVEPGGLATYTVEIRNTSQTATVNVATITDDVYGNLLNAANANVTQNTCPSLAGDPIGPNSSLSCTFKAQVTGQPGFTLTDVVTGCVSQPNVPNPICATDDATVTITDAPPVTPTLLKTALSTANCRMQVDATYEVKVTNQSAVDAQTVTAFNDDKFGNISTIHGPSPGVEEVLSTNCTVPRQIPAGVGQFTTCSFVGRIIQNSCDFTHTDTVTGTVRDDDGVISNPSDSADVTVSTNP</sequence>
<comment type="caution">
    <text evidence="3">The sequence shown here is derived from an EMBL/GenBank/DDBJ whole genome shotgun (WGS) entry which is preliminary data.</text>
</comment>
<keyword evidence="4" id="KW-1185">Reference proteome</keyword>
<evidence type="ECO:0000313" key="3">
    <source>
        <dbReference type="EMBL" id="MDC0671069.1"/>
    </source>
</evidence>
<evidence type="ECO:0000313" key="4">
    <source>
        <dbReference type="Proteomes" id="UP001217838"/>
    </source>
</evidence>
<dbReference type="RefSeq" id="WP_272001120.1">
    <property type="nucleotide sequence ID" value="NZ_JAQNDN010000013.1"/>
</dbReference>
<feature type="compositionally biased region" description="Polar residues" evidence="1">
    <location>
        <begin position="445"/>
        <end position="459"/>
    </location>
</feature>
<feature type="region of interest" description="Disordered" evidence="1">
    <location>
        <begin position="438"/>
        <end position="459"/>
    </location>
</feature>
<accession>A0ABT5BC03</accession>
<reference evidence="3 4" key="1">
    <citation type="submission" date="2022-11" db="EMBL/GenBank/DDBJ databases">
        <title>Minimal conservation of predation-associated metabolite biosynthetic gene clusters underscores biosynthetic potential of Myxococcota including descriptions for ten novel species: Archangium lansinium sp. nov., Myxococcus landrumus sp. nov., Nannocystis bai.</title>
        <authorList>
            <person name="Ahearne A."/>
            <person name="Stevens C."/>
            <person name="Dowd S."/>
        </authorList>
    </citation>
    <scope>NUCLEOTIDE SEQUENCE [LARGE SCALE GENOMIC DNA]</scope>
    <source>
        <strain evidence="3 4">NCELM</strain>
    </source>
</reference>
<dbReference type="EMBL" id="JAQNDN010000013">
    <property type="protein sequence ID" value="MDC0671069.1"/>
    <property type="molecule type" value="Genomic_DNA"/>
</dbReference>